<dbReference type="AlphaFoldDB" id="A0AAV5SHG5"/>
<evidence type="ECO:0000313" key="1">
    <source>
        <dbReference type="EMBL" id="GMS82503.1"/>
    </source>
</evidence>
<dbReference type="Proteomes" id="UP001432027">
    <property type="component" value="Unassembled WGS sequence"/>
</dbReference>
<name>A0AAV5SHG5_9BILA</name>
<gene>
    <name evidence="1" type="ORF">PENTCL1PPCAC_4678</name>
</gene>
<evidence type="ECO:0000313" key="2">
    <source>
        <dbReference type="Proteomes" id="UP001432027"/>
    </source>
</evidence>
<reference evidence="1" key="1">
    <citation type="submission" date="2023-10" db="EMBL/GenBank/DDBJ databases">
        <title>Genome assembly of Pristionchus species.</title>
        <authorList>
            <person name="Yoshida K."/>
            <person name="Sommer R.J."/>
        </authorList>
    </citation>
    <scope>NUCLEOTIDE SEQUENCE</scope>
    <source>
        <strain evidence="1">RS0144</strain>
    </source>
</reference>
<sequence length="77" mass="8573">MKIKTKIVEETGRTQATIYINTSYLSTFTYVDGVFRATEIPSSSVSLAHLHHIYISTTCNAIRGPLHSCTTIPWIVS</sequence>
<comment type="caution">
    <text evidence="1">The sequence shown here is derived from an EMBL/GenBank/DDBJ whole genome shotgun (WGS) entry which is preliminary data.</text>
</comment>
<keyword evidence="2" id="KW-1185">Reference proteome</keyword>
<accession>A0AAV5SHG5</accession>
<organism evidence="1 2">
    <name type="scientific">Pristionchus entomophagus</name>
    <dbReference type="NCBI Taxonomy" id="358040"/>
    <lineage>
        <taxon>Eukaryota</taxon>
        <taxon>Metazoa</taxon>
        <taxon>Ecdysozoa</taxon>
        <taxon>Nematoda</taxon>
        <taxon>Chromadorea</taxon>
        <taxon>Rhabditida</taxon>
        <taxon>Rhabditina</taxon>
        <taxon>Diplogasteromorpha</taxon>
        <taxon>Diplogasteroidea</taxon>
        <taxon>Neodiplogasteridae</taxon>
        <taxon>Pristionchus</taxon>
    </lineage>
</organism>
<dbReference type="EMBL" id="BTSX01000002">
    <property type="protein sequence ID" value="GMS82503.1"/>
    <property type="molecule type" value="Genomic_DNA"/>
</dbReference>
<protein>
    <submittedName>
        <fullName evidence="1">Uncharacterized protein</fullName>
    </submittedName>
</protein>
<proteinExistence type="predicted"/>